<feature type="domain" description="SRCR" evidence="3">
    <location>
        <begin position="733"/>
        <end position="849"/>
    </location>
</feature>
<dbReference type="PANTHER" id="PTHR40472">
    <property type="entry name" value="RICIN B-TYPE LECTIN DOMAIN-CONTAINING PROTEIN"/>
    <property type="match status" value="1"/>
</dbReference>
<dbReference type="Gene3D" id="2.10.25.10">
    <property type="entry name" value="Laminin"/>
    <property type="match status" value="1"/>
</dbReference>
<evidence type="ECO:0000256" key="2">
    <source>
        <dbReference type="SAM" id="SignalP"/>
    </source>
</evidence>
<reference evidence="4 5" key="1">
    <citation type="submission" date="2020-04" db="EMBL/GenBank/DDBJ databases">
        <title>Chromosome-level genome assembly of a cyprinid fish Onychostoma macrolepis by integration of Nanopore Sequencing, Bionano and Hi-C technology.</title>
        <authorList>
            <person name="Wang D."/>
        </authorList>
    </citation>
    <scope>NUCLEOTIDE SEQUENCE [LARGE SCALE GENOMIC DNA]</scope>
    <source>
        <strain evidence="4">SWU-2019</strain>
        <tissue evidence="4">Muscle</tissue>
    </source>
</reference>
<dbReference type="AlphaFoldDB" id="A0A7J6D589"/>
<evidence type="ECO:0000313" key="5">
    <source>
        <dbReference type="Proteomes" id="UP000579812"/>
    </source>
</evidence>
<dbReference type="PROSITE" id="PS00022">
    <property type="entry name" value="EGF_1"/>
    <property type="match status" value="1"/>
</dbReference>
<comment type="caution">
    <text evidence="1">Lacks conserved residue(s) required for the propagation of feature annotation.</text>
</comment>
<organism evidence="4 5">
    <name type="scientific">Onychostoma macrolepis</name>
    <dbReference type="NCBI Taxonomy" id="369639"/>
    <lineage>
        <taxon>Eukaryota</taxon>
        <taxon>Metazoa</taxon>
        <taxon>Chordata</taxon>
        <taxon>Craniata</taxon>
        <taxon>Vertebrata</taxon>
        <taxon>Euteleostomi</taxon>
        <taxon>Actinopterygii</taxon>
        <taxon>Neopterygii</taxon>
        <taxon>Teleostei</taxon>
        <taxon>Ostariophysi</taxon>
        <taxon>Cypriniformes</taxon>
        <taxon>Cyprinidae</taxon>
        <taxon>Acrossocheilinae</taxon>
        <taxon>Onychostoma</taxon>
    </lineage>
</organism>
<evidence type="ECO:0000256" key="1">
    <source>
        <dbReference type="PROSITE-ProRule" id="PRU00196"/>
    </source>
</evidence>
<keyword evidence="1" id="KW-1015">Disulfide bond</keyword>
<feature type="chain" id="PRO_5029558520" description="SRCR domain-containing protein" evidence="2">
    <location>
        <begin position="23"/>
        <end position="1070"/>
    </location>
</feature>
<gene>
    <name evidence="4" type="ORF">G5714_004629</name>
</gene>
<protein>
    <recommendedName>
        <fullName evidence="3">SRCR domain-containing protein</fullName>
    </recommendedName>
</protein>
<proteinExistence type="predicted"/>
<keyword evidence="2" id="KW-0732">Signal</keyword>
<evidence type="ECO:0000313" key="4">
    <source>
        <dbReference type="EMBL" id="KAF4114406.1"/>
    </source>
</evidence>
<dbReference type="Proteomes" id="UP000579812">
    <property type="component" value="Unassembled WGS sequence"/>
</dbReference>
<comment type="caution">
    <text evidence="4">The sequence shown here is derived from an EMBL/GenBank/DDBJ whole genome shotgun (WGS) entry which is preliminary data.</text>
</comment>
<dbReference type="InterPro" id="IPR000742">
    <property type="entry name" value="EGF"/>
</dbReference>
<dbReference type="PANTHER" id="PTHR40472:SF8">
    <property type="entry name" value="RAPUNZEL 2"/>
    <property type="match status" value="1"/>
</dbReference>
<dbReference type="InterPro" id="IPR001190">
    <property type="entry name" value="SRCR"/>
</dbReference>
<accession>A0A7J6D589</accession>
<feature type="signal peptide" evidence="2">
    <location>
        <begin position="1"/>
        <end position="22"/>
    </location>
</feature>
<name>A0A7J6D589_9TELE</name>
<dbReference type="PROSITE" id="PS50287">
    <property type="entry name" value="SRCR_2"/>
    <property type="match status" value="1"/>
</dbReference>
<keyword evidence="5" id="KW-1185">Reference proteome</keyword>
<dbReference type="EMBL" id="JAAMOB010000004">
    <property type="protein sequence ID" value="KAF4114406.1"/>
    <property type="molecule type" value="Genomic_DNA"/>
</dbReference>
<evidence type="ECO:0000259" key="3">
    <source>
        <dbReference type="PROSITE" id="PS50287"/>
    </source>
</evidence>
<dbReference type="SMART" id="SM00181">
    <property type="entry name" value="EGF"/>
    <property type="match status" value="2"/>
</dbReference>
<sequence>MATGKTFLTILCLLLYSCLSTAEIDVSQVNKVEKGMTTTKEFLQSLSEVFKKQGKDTAHDPPTKVLKVFGSLGKVAASFGFIRSLISFIFASIPQSDPTLEFMKEQFAEVNRKLISLSLQVSTLQTGMKWTNYASSYGKDENVIKNSWAKLTEFIQTAPFASTQEQKTRLAKSFTTFYENTGTGKSVANLYRYITENNNVSLNKNLLKLIIKKSNGNFNVLVQYSTYFTTLMVSGLKLNVFYHKLKGCDGEVKVQEAAKQLSNTLSAIQDALIECAGDFEKWAHKDAVKLSSQRFSSREKLASVIKHHLESKFHWFKWVVIAHPKDARNEFTFGHSINIDVQKKTSVHIIHQEKGFTVDQNIKHKVTSSLQKELLKLINTQKCGTMKDKLLHRLGAKVTSHIQFLHAVTKPSEYAQTDVPDIKLSYQLAGYAKNTPRNFNIFLKGNTVVKTPCSDVNCNHGECKPIKDTTQVFCKCYKMFHGPACEESIQNIINYAAVEGEINSVIYKPVPDLTKIYFSVQELKKYTQEIVESVRHDVQWTRTFVKYNNVIQKFRFISTLHSRLKNSAITQCHYVSEVRAQLTGGGHSFQFYLTEFHHMMMGTGVGDKHNILDIFRKSLVQDSQKQSGEPVECSKYYTDQIDYFVRYMFALEKEAVLAWSKYLLVTGKAGNIVEKVFKDYVSQQWRLFNKNGCGPLKAADLQNNHCKELYHSTAQQQVKIKCGGLFKPFPHTVGCSGGQWSALPVCYAEQVNGRVECKSEGRATICKASCSPGWGSATHPLPAQYKCPQQPCPSFTPHKCNNCMQNSVCKAHEVCTGSIGTCRETCQVKPCGVNAKCFSFNHDRSCTCVSPWKGDPYHQGCRSQDLQWVRTRGVPSNAVRSITQLAVCKAIGPDSGWHSGFVKNQRCIYEYDWKERHASRYEVLVDPCGGRGWKWMHGVQWNMVSYDKSRRFRGVRYYVCSATRNGLVGKLFNTRHGFLCHIARKRDTRHGSFYALVPQPLSDLYADISNDVLDRIVPEIQKLYPNSGYHMMHGHLSARGVKVQIWRCDNIRLRRAPASEESARTTEIGS</sequence>
<dbReference type="PROSITE" id="PS51257">
    <property type="entry name" value="PROKAR_LIPOPROTEIN"/>
    <property type="match status" value="1"/>
</dbReference>
<feature type="disulfide bond" evidence="1">
    <location>
        <begin position="787"/>
        <end position="848"/>
    </location>
</feature>
<dbReference type="InterPro" id="IPR039051">
    <property type="entry name" value="SE-CTX-like"/>
</dbReference>
<dbReference type="GO" id="GO:0016020">
    <property type="term" value="C:membrane"/>
    <property type="evidence" value="ECO:0007669"/>
    <property type="project" value="InterPro"/>
</dbReference>